<evidence type="ECO:0000256" key="2">
    <source>
        <dbReference type="ARBA" id="ARBA00023445"/>
    </source>
</evidence>
<reference evidence="5" key="1">
    <citation type="journal article" date="2023" name="Mol. Phylogenet. Evol.">
        <title>Genome-scale phylogeny and comparative genomics of the fungal order Sordariales.</title>
        <authorList>
            <person name="Hensen N."/>
            <person name="Bonometti L."/>
            <person name="Westerberg I."/>
            <person name="Brannstrom I.O."/>
            <person name="Guillou S."/>
            <person name="Cros-Aarteil S."/>
            <person name="Calhoun S."/>
            <person name="Haridas S."/>
            <person name="Kuo A."/>
            <person name="Mondo S."/>
            <person name="Pangilinan J."/>
            <person name="Riley R."/>
            <person name="LaButti K."/>
            <person name="Andreopoulos B."/>
            <person name="Lipzen A."/>
            <person name="Chen C."/>
            <person name="Yan M."/>
            <person name="Daum C."/>
            <person name="Ng V."/>
            <person name="Clum A."/>
            <person name="Steindorff A."/>
            <person name="Ohm R.A."/>
            <person name="Martin F."/>
            <person name="Silar P."/>
            <person name="Natvig D.O."/>
            <person name="Lalanne C."/>
            <person name="Gautier V."/>
            <person name="Ament-Velasquez S.L."/>
            <person name="Kruys A."/>
            <person name="Hutchinson M.I."/>
            <person name="Powell A.J."/>
            <person name="Barry K."/>
            <person name="Miller A.N."/>
            <person name="Grigoriev I.V."/>
            <person name="Debuchy R."/>
            <person name="Gladieux P."/>
            <person name="Hiltunen Thoren M."/>
            <person name="Johannesson H."/>
        </authorList>
    </citation>
    <scope>NUCLEOTIDE SEQUENCE [LARGE SCALE GENOMIC DNA]</scope>
    <source>
        <strain evidence="5">CBS 284.82</strain>
    </source>
</reference>
<comment type="similarity">
    <text evidence="2">Belongs to the NAD(P)-dependent epimerase/dehydratase family. Dihydroflavonol-4-reductase subfamily.</text>
</comment>
<name>A0AAN6SNW3_9PEZI</name>
<dbReference type="SUPFAM" id="SSF51735">
    <property type="entry name" value="NAD(P)-binding Rossmann-fold domains"/>
    <property type="match status" value="1"/>
</dbReference>
<evidence type="ECO:0000313" key="4">
    <source>
        <dbReference type="EMBL" id="KAK4034050.1"/>
    </source>
</evidence>
<feature type="region of interest" description="Disordered" evidence="3">
    <location>
        <begin position="457"/>
        <end position="480"/>
    </location>
</feature>
<protein>
    <submittedName>
        <fullName evidence="4">Uncharacterized protein</fullName>
    </submittedName>
</protein>
<dbReference type="PANTHER" id="PTHR10366">
    <property type="entry name" value="NAD DEPENDENT EPIMERASE/DEHYDRATASE"/>
    <property type="match status" value="1"/>
</dbReference>
<accession>A0AAN6SNW3</accession>
<dbReference type="AlphaFoldDB" id="A0AAN6SNW3"/>
<evidence type="ECO:0000256" key="1">
    <source>
        <dbReference type="ARBA" id="ARBA00023002"/>
    </source>
</evidence>
<dbReference type="Gene3D" id="3.40.50.720">
    <property type="entry name" value="NAD(P)-binding Rossmann-like Domain"/>
    <property type="match status" value="1"/>
</dbReference>
<dbReference type="InterPro" id="IPR050425">
    <property type="entry name" value="NAD(P)_dehydrat-like"/>
</dbReference>
<comment type="caution">
    <text evidence="4">The sequence shown here is derived from an EMBL/GenBank/DDBJ whole genome shotgun (WGS) entry which is preliminary data.</text>
</comment>
<dbReference type="Proteomes" id="UP001303115">
    <property type="component" value="Unassembled WGS sequence"/>
</dbReference>
<proteinExistence type="inferred from homology"/>
<dbReference type="GO" id="GO:0016616">
    <property type="term" value="F:oxidoreductase activity, acting on the CH-OH group of donors, NAD or NADP as acceptor"/>
    <property type="evidence" value="ECO:0007669"/>
    <property type="project" value="TreeGrafter"/>
</dbReference>
<organism evidence="4 5">
    <name type="scientific">Parachaetomium inaequale</name>
    <dbReference type="NCBI Taxonomy" id="2588326"/>
    <lineage>
        <taxon>Eukaryota</taxon>
        <taxon>Fungi</taxon>
        <taxon>Dikarya</taxon>
        <taxon>Ascomycota</taxon>
        <taxon>Pezizomycotina</taxon>
        <taxon>Sordariomycetes</taxon>
        <taxon>Sordariomycetidae</taxon>
        <taxon>Sordariales</taxon>
        <taxon>Chaetomiaceae</taxon>
        <taxon>Parachaetomium</taxon>
    </lineage>
</organism>
<sequence>MPTCVPSLVQALPTIPPYYPVLVTNSTKPIQLEVIRQLLNLGCHVRAAVTWSDPARWLDDEFGGPRRFGSFERILLGPGQLSHRSAYRDAVKDMRAIIHAPTVPRFGDQDRSVEEVWSLTCDTVTAMLEAAEHEQSVEAFVYTSSLVAAATPVPHTDTFVTEDSCNATDVIMALNNPEHFDTVRNSCLIRAEQALWHWKRQACPRFKINVVSASNVIGHKIAPEHTPADWRNWFWRLYQKGSTGPVIEGAGPQQSHWYVDVEDVALLHVASIFDEFANERLQAWGSRRDWNDALNVLRAYHVGKLRKEAEMSADWGEEFDLGKAQEQALARYPVIRGDRNDNDGKNKRGQLSTDFTKVLDIFEKWKGAGRWKLFQTSLRESLDLFEAYTAHTNGANGVPINGVQAGEVQAKDKHANGVPNGVPVGVPINRVRESDVQAKEMHGNGVQANGIMTLANGEARSGSAPPLGMRPQRPRQKSRA</sequence>
<dbReference type="PANTHER" id="PTHR10366:SF562">
    <property type="entry name" value="ALDEHYDE REDUCTASE II (AFU_ORTHOLOGUE AFUA_1G11360)"/>
    <property type="match status" value="1"/>
</dbReference>
<keyword evidence="1" id="KW-0560">Oxidoreductase</keyword>
<evidence type="ECO:0000256" key="3">
    <source>
        <dbReference type="SAM" id="MobiDB-lite"/>
    </source>
</evidence>
<dbReference type="EMBL" id="MU854497">
    <property type="protein sequence ID" value="KAK4034050.1"/>
    <property type="molecule type" value="Genomic_DNA"/>
</dbReference>
<evidence type="ECO:0000313" key="5">
    <source>
        <dbReference type="Proteomes" id="UP001303115"/>
    </source>
</evidence>
<gene>
    <name evidence="4" type="ORF">C8A01DRAFT_19075</name>
</gene>
<dbReference type="InterPro" id="IPR036291">
    <property type="entry name" value="NAD(P)-bd_dom_sf"/>
</dbReference>
<keyword evidence="5" id="KW-1185">Reference proteome</keyword>